<comment type="similarity">
    <text evidence="3">Belongs to the class I-like SAM-binding methyltransferase superfamily. BUD23/WBSCR22 family.</text>
</comment>
<comment type="similarity">
    <text evidence="9">Belongs to the eIF-3 subunit H family.</text>
</comment>
<evidence type="ECO:0000256" key="9">
    <source>
        <dbReference type="HAMAP-Rule" id="MF_03007"/>
    </source>
</evidence>
<keyword evidence="4 9" id="KW-0963">Cytoplasm</keyword>
<dbReference type="InterPro" id="IPR029063">
    <property type="entry name" value="SAM-dependent_MTases_sf"/>
</dbReference>
<feature type="domain" description="MPN" evidence="11">
    <location>
        <begin position="224"/>
        <end position="355"/>
    </location>
</feature>
<proteinExistence type="inferred from homology"/>
<organism evidence="12 13">
    <name type="scientific">Bifiguratus adelaidae</name>
    <dbReference type="NCBI Taxonomy" id="1938954"/>
    <lineage>
        <taxon>Eukaryota</taxon>
        <taxon>Fungi</taxon>
        <taxon>Fungi incertae sedis</taxon>
        <taxon>Mucoromycota</taxon>
        <taxon>Mucoromycotina</taxon>
        <taxon>Endogonomycetes</taxon>
        <taxon>Endogonales</taxon>
        <taxon>Endogonales incertae sedis</taxon>
        <taxon>Bifiguratus</taxon>
    </lineage>
</organism>
<evidence type="ECO:0000256" key="2">
    <source>
        <dbReference type="ARBA" id="ARBA00004496"/>
    </source>
</evidence>
<evidence type="ECO:0000256" key="5">
    <source>
        <dbReference type="ARBA" id="ARBA00022603"/>
    </source>
</evidence>
<dbReference type="SUPFAM" id="SSF53335">
    <property type="entry name" value="S-adenosyl-L-methionine-dependent methyltransferases"/>
    <property type="match status" value="1"/>
</dbReference>
<dbReference type="EMBL" id="MVBO01000022">
    <property type="protein sequence ID" value="OZJ05108.1"/>
    <property type="molecule type" value="Genomic_DNA"/>
</dbReference>
<dbReference type="CDD" id="cd08065">
    <property type="entry name" value="MPN_eIF3h"/>
    <property type="match status" value="1"/>
</dbReference>
<dbReference type="OrthoDB" id="10265695at2759"/>
<evidence type="ECO:0000256" key="7">
    <source>
        <dbReference type="ARBA" id="ARBA00022691"/>
    </source>
</evidence>
<keyword evidence="8" id="KW-0539">Nucleus</keyword>
<dbReference type="CDD" id="cd02440">
    <property type="entry name" value="AdoMet_MTases"/>
    <property type="match status" value="1"/>
</dbReference>
<gene>
    <name evidence="12" type="ORF">BZG36_01402</name>
</gene>
<accession>A0A261Y3G4</accession>
<dbReference type="Pfam" id="PF19445">
    <property type="entry name" value="eIF3h_C"/>
    <property type="match status" value="1"/>
</dbReference>
<evidence type="ECO:0000256" key="3">
    <source>
        <dbReference type="ARBA" id="ARBA00005547"/>
    </source>
</evidence>
<keyword evidence="13" id="KW-1185">Reference proteome</keyword>
<evidence type="ECO:0000259" key="11">
    <source>
        <dbReference type="PROSITE" id="PS50249"/>
    </source>
</evidence>
<evidence type="ECO:0000256" key="8">
    <source>
        <dbReference type="ARBA" id="ARBA00023242"/>
    </source>
</evidence>
<dbReference type="PANTHER" id="PTHR12734:SF0">
    <property type="entry name" value="18S RRNA (GUANINE-N(7))-METHYLTRANSFERASE-RELATED"/>
    <property type="match status" value="1"/>
</dbReference>
<dbReference type="GO" id="GO:0005730">
    <property type="term" value="C:nucleolus"/>
    <property type="evidence" value="ECO:0007669"/>
    <property type="project" value="UniProtKB-ARBA"/>
</dbReference>
<reference evidence="12 13" key="1">
    <citation type="journal article" date="2017" name="Mycologia">
        <title>Bifiguratus adelaidae, gen. et sp. nov., a new member of Mucoromycotina in endophytic and soil-dwelling habitats.</title>
        <authorList>
            <person name="Torres-Cruz T.J."/>
            <person name="Billingsley Tobias T.L."/>
            <person name="Almatruk M."/>
            <person name="Hesse C."/>
            <person name="Kuske C.R."/>
            <person name="Desiro A."/>
            <person name="Benucci G.M."/>
            <person name="Bonito G."/>
            <person name="Stajich J.E."/>
            <person name="Dunlap C."/>
            <person name="Arnold A.E."/>
            <person name="Porras-Alfaro A."/>
        </authorList>
    </citation>
    <scope>NUCLEOTIDE SEQUENCE [LARGE SCALE GENOMIC DNA]</scope>
    <source>
        <strain evidence="12 13">AZ0501</strain>
    </source>
</reference>
<comment type="caution">
    <text evidence="12">The sequence shown here is derived from an EMBL/GenBank/DDBJ whole genome shotgun (WGS) entry which is preliminary data.</text>
</comment>
<evidence type="ECO:0000256" key="1">
    <source>
        <dbReference type="ARBA" id="ARBA00004123"/>
    </source>
</evidence>
<dbReference type="GO" id="GO:0008237">
    <property type="term" value="F:metallopeptidase activity"/>
    <property type="evidence" value="ECO:0007669"/>
    <property type="project" value="InterPro"/>
</dbReference>
<dbReference type="InterPro" id="IPR045810">
    <property type="entry name" value="eIF3h_C"/>
</dbReference>
<dbReference type="InterPro" id="IPR000555">
    <property type="entry name" value="JAMM/MPN+_dom"/>
</dbReference>
<dbReference type="GO" id="GO:0001732">
    <property type="term" value="P:formation of cytoplasmic translation initiation complex"/>
    <property type="evidence" value="ECO:0007669"/>
    <property type="project" value="UniProtKB-UniRule"/>
</dbReference>
<dbReference type="PANTHER" id="PTHR12734">
    <property type="entry name" value="METHYLTRANSFERASE-RELATED"/>
    <property type="match status" value="1"/>
</dbReference>
<name>A0A261Y3G4_9FUNG</name>
<dbReference type="InterPro" id="IPR039769">
    <property type="entry name" value="Bud23-like"/>
</dbReference>
<keyword evidence="9" id="KW-0648">Protein biosynthesis</keyword>
<keyword evidence="9" id="KW-0396">Initiation factor</keyword>
<dbReference type="InterPro" id="IPR037518">
    <property type="entry name" value="MPN"/>
</dbReference>
<dbReference type="SUPFAM" id="SSF102712">
    <property type="entry name" value="JAB1/MPN domain"/>
    <property type="match status" value="1"/>
</dbReference>
<evidence type="ECO:0000313" key="12">
    <source>
        <dbReference type="EMBL" id="OZJ05108.1"/>
    </source>
</evidence>
<dbReference type="FunFam" id="3.40.50.150:FF:000017">
    <property type="entry name" value="probable 18S rRNA (Guanine-N(7))-methyltransferase"/>
    <property type="match status" value="1"/>
</dbReference>
<protein>
    <recommendedName>
        <fullName evidence="9">Eukaryotic translation initiation factor 3 subunit H</fullName>
        <shortName evidence="9">eIF3h</shortName>
    </recommendedName>
</protein>
<dbReference type="GO" id="GO:0005852">
    <property type="term" value="C:eukaryotic translation initiation factor 3 complex"/>
    <property type="evidence" value="ECO:0007669"/>
    <property type="project" value="UniProtKB-UniRule"/>
</dbReference>
<dbReference type="InterPro" id="IPR027524">
    <property type="entry name" value="eIF3h"/>
</dbReference>
<dbReference type="Proteomes" id="UP000242875">
    <property type="component" value="Unassembled WGS sequence"/>
</dbReference>
<dbReference type="GO" id="GO:0016282">
    <property type="term" value="C:eukaryotic 43S preinitiation complex"/>
    <property type="evidence" value="ECO:0007669"/>
    <property type="project" value="UniProtKB-UniRule"/>
</dbReference>
<dbReference type="GO" id="GO:0003743">
    <property type="term" value="F:translation initiation factor activity"/>
    <property type="evidence" value="ECO:0007669"/>
    <property type="project" value="UniProtKB-UniRule"/>
</dbReference>
<dbReference type="PROSITE" id="PS50249">
    <property type="entry name" value="MPN"/>
    <property type="match status" value="1"/>
</dbReference>
<keyword evidence="6" id="KW-0808">Transferase</keyword>
<sequence>MSRPEHIAPPEIFYGDDEAKKYTQNSRIASIQAEMAYRALELLMLPEDQSCYLLDIGCGSGLSGEILEEEGHIWVGMDIAPSMLDIARDRDVEGDLFLQDVGQGMAYRPGTFDGAISISVLQWLCNADKQVNFPKQRLARFFSTLYSSLKRGARAIFQFYPENDDQIQLIIDTATRCGFEGGLLVDYPNSKKAKKYYLCLFAGQAAGQANHMPKALGEDVQEPQGLDALVVLKIIKHCREAYPTDVTGQLLGLDVRGVLEVTHCFPIPNEDNDDVSARYQLDMMRCLREVNVDNNTVGWYRSATLGTFMDLTLIDTQYNYQTSLSSKSVVIIHDVSKSAAQGNLELKALRLTDKFMKLYADKKFTTESLAKAQLSFSTIFEELPIRVHNSNLASALLQELDTPNVTLTQETSGPASSDSLNPNFDILELELDPFMEKNLENLLDCADAQQQETNNYMYWQRSVAREQAKLQSALQKRRAENQARQTKGEAPLPEDDIHSQSRLPPEPSRLESMLLNAQMHHYTKQLNQYAGPSLARLFAVQELQK</sequence>
<dbReference type="InterPro" id="IPR013216">
    <property type="entry name" value="Methyltransf_11"/>
</dbReference>
<dbReference type="Gene3D" id="3.40.140.10">
    <property type="entry name" value="Cytidine Deaminase, domain 2"/>
    <property type="match status" value="1"/>
</dbReference>
<evidence type="ECO:0000256" key="10">
    <source>
        <dbReference type="SAM" id="MobiDB-lite"/>
    </source>
</evidence>
<keyword evidence="7" id="KW-0949">S-adenosyl-L-methionine</keyword>
<feature type="region of interest" description="Disordered" evidence="10">
    <location>
        <begin position="470"/>
        <end position="507"/>
    </location>
</feature>
<evidence type="ECO:0000313" key="13">
    <source>
        <dbReference type="Proteomes" id="UP000242875"/>
    </source>
</evidence>
<evidence type="ECO:0000256" key="6">
    <source>
        <dbReference type="ARBA" id="ARBA00022679"/>
    </source>
</evidence>
<dbReference type="SMART" id="SM00232">
    <property type="entry name" value="JAB_MPN"/>
    <property type="match status" value="1"/>
</dbReference>
<comment type="function">
    <text evidence="9">Component of the eukaryotic translation initiation factor 3 (eIF-3) complex, which is involved in protein synthesis of a specialized repertoire of mRNAs and, together with other initiation factors, stimulates binding of mRNA and methionyl-tRNAi to the 40S ribosome. The eIF-3 complex specifically targets and initiates translation of a subset of mRNAs involved in cell proliferation.</text>
</comment>
<dbReference type="Pfam" id="PF01398">
    <property type="entry name" value="JAB"/>
    <property type="match status" value="1"/>
</dbReference>
<dbReference type="Pfam" id="PF08241">
    <property type="entry name" value="Methyltransf_11"/>
    <property type="match status" value="1"/>
</dbReference>
<evidence type="ECO:0000256" key="4">
    <source>
        <dbReference type="ARBA" id="ARBA00022490"/>
    </source>
</evidence>
<dbReference type="HAMAP" id="MF_03007">
    <property type="entry name" value="eIF3h"/>
    <property type="match status" value="1"/>
</dbReference>
<comment type="subcellular location">
    <subcellularLocation>
        <location evidence="2 9">Cytoplasm</location>
    </subcellularLocation>
    <subcellularLocation>
        <location evidence="1">Nucleus</location>
    </subcellularLocation>
</comment>
<dbReference type="Gene3D" id="3.40.50.150">
    <property type="entry name" value="Vaccinia Virus protein VP39"/>
    <property type="match status" value="1"/>
</dbReference>
<dbReference type="AlphaFoldDB" id="A0A261Y3G4"/>
<dbReference type="GO" id="GO:0070476">
    <property type="term" value="P:rRNA (guanine-N7)-methylation"/>
    <property type="evidence" value="ECO:0007669"/>
    <property type="project" value="InterPro"/>
</dbReference>
<dbReference type="GO" id="GO:0016435">
    <property type="term" value="F:rRNA (guanine) methyltransferase activity"/>
    <property type="evidence" value="ECO:0007669"/>
    <property type="project" value="InterPro"/>
</dbReference>
<keyword evidence="5" id="KW-0489">Methyltransferase</keyword>
<comment type="subunit">
    <text evidence="9">Component of the eukaryotic translation initiation factor 3 (eIF-3) complex.</text>
</comment>
<dbReference type="GO" id="GO:0033290">
    <property type="term" value="C:eukaryotic 48S preinitiation complex"/>
    <property type="evidence" value="ECO:0007669"/>
    <property type="project" value="UniProtKB-UniRule"/>
</dbReference>